<keyword evidence="3" id="KW-1133">Transmembrane helix</keyword>
<comment type="caution">
    <text evidence="7">The sequence shown here is derived from an EMBL/GenBank/DDBJ whole genome shotgun (WGS) entry which is preliminary data.</text>
</comment>
<dbReference type="EMBL" id="JAHRIO010079975">
    <property type="protein sequence ID" value="MEQ2183664.1"/>
    <property type="molecule type" value="Genomic_DNA"/>
</dbReference>
<dbReference type="InterPro" id="IPR050726">
    <property type="entry name" value="mGluR"/>
</dbReference>
<dbReference type="InterPro" id="IPR028082">
    <property type="entry name" value="Peripla_BP_I"/>
</dbReference>
<dbReference type="Gene3D" id="3.40.50.2300">
    <property type="match status" value="2"/>
</dbReference>
<reference evidence="7 8" key="1">
    <citation type="submission" date="2021-06" db="EMBL/GenBank/DDBJ databases">
        <authorList>
            <person name="Palmer J.M."/>
        </authorList>
    </citation>
    <scope>NUCLEOTIDE SEQUENCE [LARGE SCALE GENOMIC DNA]</scope>
    <source>
        <strain evidence="7 8">GA_2019</strain>
        <tissue evidence="7">Muscle</tissue>
    </source>
</reference>
<dbReference type="Pfam" id="PF01094">
    <property type="entry name" value="ANF_receptor"/>
    <property type="match status" value="1"/>
</dbReference>
<organism evidence="7 8">
    <name type="scientific">Goodea atripinnis</name>
    <dbReference type="NCBI Taxonomy" id="208336"/>
    <lineage>
        <taxon>Eukaryota</taxon>
        <taxon>Metazoa</taxon>
        <taxon>Chordata</taxon>
        <taxon>Craniata</taxon>
        <taxon>Vertebrata</taxon>
        <taxon>Euteleostomi</taxon>
        <taxon>Actinopterygii</taxon>
        <taxon>Neopterygii</taxon>
        <taxon>Teleostei</taxon>
        <taxon>Neoteleostei</taxon>
        <taxon>Acanthomorphata</taxon>
        <taxon>Ovalentaria</taxon>
        <taxon>Atherinomorphae</taxon>
        <taxon>Cyprinodontiformes</taxon>
        <taxon>Goodeidae</taxon>
        <taxon>Goodea</taxon>
    </lineage>
</organism>
<accession>A0ABV0PJK1</accession>
<comment type="subcellular location">
    <subcellularLocation>
        <location evidence="1">Membrane</location>
    </subcellularLocation>
</comment>
<dbReference type="InterPro" id="IPR001828">
    <property type="entry name" value="ANF_lig-bd_rcpt"/>
</dbReference>
<evidence type="ECO:0000256" key="4">
    <source>
        <dbReference type="ARBA" id="ARBA00023136"/>
    </source>
</evidence>
<sequence>DGWADRVEVVEGYEHEAVGGITVKLHSEEVSSFDNYFLKLKLSTNTRNPWFPEFWQHRFQCRLPGHPQENLNYGRNCSVDLLYMKLLGCFLGFESPIIGLEDNYVQDSKMGFVINAIYAMAHGLHDMHSHLCPGHVGLCDDMKPIDGNHLLDFLLKTSFTGVSGEDIWFDENGDSPGRYEIMNFQHVEPGVYDYINIGSWHEGMLSLDDEMIQMNRSDVVRSVCSEPCSKGEIKVQHYTL</sequence>
<evidence type="ECO:0000256" key="3">
    <source>
        <dbReference type="ARBA" id="ARBA00022989"/>
    </source>
</evidence>
<evidence type="ECO:0000256" key="2">
    <source>
        <dbReference type="ARBA" id="ARBA00022692"/>
    </source>
</evidence>
<evidence type="ECO:0000313" key="8">
    <source>
        <dbReference type="Proteomes" id="UP001476798"/>
    </source>
</evidence>
<evidence type="ECO:0000259" key="6">
    <source>
        <dbReference type="Pfam" id="PF01094"/>
    </source>
</evidence>
<name>A0ABV0PJK1_9TELE</name>
<dbReference type="SUPFAM" id="SSF53822">
    <property type="entry name" value="Periplasmic binding protein-like I"/>
    <property type="match status" value="1"/>
</dbReference>
<evidence type="ECO:0000313" key="7">
    <source>
        <dbReference type="EMBL" id="MEQ2183664.1"/>
    </source>
</evidence>
<keyword evidence="7" id="KW-0675">Receptor</keyword>
<gene>
    <name evidence="7" type="primary">GRM1_2</name>
    <name evidence="7" type="ORF">GOODEAATRI_000397</name>
</gene>
<keyword evidence="2" id="KW-0812">Transmembrane</keyword>
<dbReference type="PANTHER" id="PTHR24060">
    <property type="entry name" value="METABOTROPIC GLUTAMATE RECEPTOR"/>
    <property type="match status" value="1"/>
</dbReference>
<dbReference type="PRINTS" id="PR00593">
    <property type="entry name" value="MTABOTROPICR"/>
</dbReference>
<dbReference type="InterPro" id="IPR000162">
    <property type="entry name" value="GPCR_3_mtglu_rcpt"/>
</dbReference>
<evidence type="ECO:0000256" key="1">
    <source>
        <dbReference type="ARBA" id="ARBA00004370"/>
    </source>
</evidence>
<feature type="domain" description="Receptor ligand binding region" evidence="6">
    <location>
        <begin position="2"/>
        <end position="185"/>
    </location>
</feature>
<dbReference type="Proteomes" id="UP001476798">
    <property type="component" value="Unassembled WGS sequence"/>
</dbReference>
<keyword evidence="4" id="KW-0472">Membrane</keyword>
<feature type="non-terminal residue" evidence="7">
    <location>
        <position position="1"/>
    </location>
</feature>
<proteinExistence type="predicted"/>
<keyword evidence="5" id="KW-0325">Glycoprotein</keyword>
<evidence type="ECO:0000256" key="5">
    <source>
        <dbReference type="ARBA" id="ARBA00023180"/>
    </source>
</evidence>
<keyword evidence="8" id="KW-1185">Reference proteome</keyword>
<protein>
    <submittedName>
        <fullName evidence="7">Metabotropic glutamate receptor 1</fullName>
    </submittedName>
</protein>